<comment type="caution">
    <text evidence="1">The sequence shown here is derived from an EMBL/GenBank/DDBJ whole genome shotgun (WGS) entry which is preliminary data.</text>
</comment>
<protein>
    <submittedName>
        <fullName evidence="1">Uncharacterized protein</fullName>
    </submittedName>
</protein>
<sequence length="171" mass="18548">MHPLEPIAHSLNILAEGTTGKKTLLPARGDPYARVLVRLRADHASHSLVPTFYRFSQAQDPESQAAGAQEFSGALAQLAPLLEREMGAKRDPPSGLWLGSGELNRTDVMAGHGCSARASHVMKHYRASELQADPKLRGHYPFKATCSTEKLYLDSYESQGADAINVGRGLL</sequence>
<dbReference type="Proteomes" id="UP001207468">
    <property type="component" value="Unassembled WGS sequence"/>
</dbReference>
<evidence type="ECO:0000313" key="2">
    <source>
        <dbReference type="Proteomes" id="UP001207468"/>
    </source>
</evidence>
<gene>
    <name evidence="1" type="ORF">F5148DRAFT_1301896</name>
</gene>
<dbReference type="EMBL" id="JAGFNK010001250">
    <property type="protein sequence ID" value="KAI9433242.1"/>
    <property type="molecule type" value="Genomic_DNA"/>
</dbReference>
<organism evidence="1 2">
    <name type="scientific">Russula earlei</name>
    <dbReference type="NCBI Taxonomy" id="71964"/>
    <lineage>
        <taxon>Eukaryota</taxon>
        <taxon>Fungi</taxon>
        <taxon>Dikarya</taxon>
        <taxon>Basidiomycota</taxon>
        <taxon>Agaricomycotina</taxon>
        <taxon>Agaricomycetes</taxon>
        <taxon>Russulales</taxon>
        <taxon>Russulaceae</taxon>
        <taxon>Russula</taxon>
    </lineage>
</organism>
<name>A0ACC0TQQ4_9AGAM</name>
<keyword evidence="2" id="KW-1185">Reference proteome</keyword>
<proteinExistence type="predicted"/>
<reference evidence="1" key="1">
    <citation type="submission" date="2021-03" db="EMBL/GenBank/DDBJ databases">
        <title>Evolutionary priming and transition to the ectomycorrhizal habit in an iconic lineage of mushroom-forming fungi: is preadaptation a requirement?</title>
        <authorList>
            <consortium name="DOE Joint Genome Institute"/>
            <person name="Looney B.P."/>
            <person name="Miyauchi S."/>
            <person name="Morin E."/>
            <person name="Drula E."/>
            <person name="Courty P.E."/>
            <person name="Chicoki N."/>
            <person name="Fauchery L."/>
            <person name="Kohler A."/>
            <person name="Kuo A."/>
            <person name="LaButti K."/>
            <person name="Pangilinan J."/>
            <person name="Lipzen A."/>
            <person name="Riley R."/>
            <person name="Andreopoulos W."/>
            <person name="He G."/>
            <person name="Johnson J."/>
            <person name="Barry K.W."/>
            <person name="Grigoriev I.V."/>
            <person name="Nagy L."/>
            <person name="Hibbett D."/>
            <person name="Henrissat B."/>
            <person name="Matheny P.B."/>
            <person name="Labbe J."/>
            <person name="Martin A.F."/>
        </authorList>
    </citation>
    <scope>NUCLEOTIDE SEQUENCE</scope>
    <source>
        <strain evidence="1">BPL698</strain>
    </source>
</reference>
<evidence type="ECO:0000313" key="1">
    <source>
        <dbReference type="EMBL" id="KAI9433242.1"/>
    </source>
</evidence>
<accession>A0ACC0TQQ4</accession>